<keyword evidence="3" id="KW-1185">Reference proteome</keyword>
<dbReference type="EMBL" id="JADCNL010000009">
    <property type="protein sequence ID" value="KAG0467711.1"/>
    <property type="molecule type" value="Genomic_DNA"/>
</dbReference>
<dbReference type="Proteomes" id="UP000636800">
    <property type="component" value="Unassembled WGS sequence"/>
</dbReference>
<organism evidence="2 3">
    <name type="scientific">Vanilla planifolia</name>
    <name type="common">Vanilla</name>
    <dbReference type="NCBI Taxonomy" id="51239"/>
    <lineage>
        <taxon>Eukaryota</taxon>
        <taxon>Viridiplantae</taxon>
        <taxon>Streptophyta</taxon>
        <taxon>Embryophyta</taxon>
        <taxon>Tracheophyta</taxon>
        <taxon>Spermatophyta</taxon>
        <taxon>Magnoliopsida</taxon>
        <taxon>Liliopsida</taxon>
        <taxon>Asparagales</taxon>
        <taxon>Orchidaceae</taxon>
        <taxon>Vanilloideae</taxon>
        <taxon>Vanilleae</taxon>
        <taxon>Vanilla</taxon>
    </lineage>
</organism>
<gene>
    <name evidence="2" type="ORF">HPP92_019291</name>
</gene>
<feature type="region of interest" description="Disordered" evidence="1">
    <location>
        <begin position="1"/>
        <end position="89"/>
    </location>
</feature>
<evidence type="ECO:0000313" key="2">
    <source>
        <dbReference type="EMBL" id="KAG0467711.1"/>
    </source>
</evidence>
<name>A0A835UQ74_VANPL</name>
<feature type="compositionally biased region" description="Basic and acidic residues" evidence="1">
    <location>
        <begin position="64"/>
        <end position="79"/>
    </location>
</feature>
<reference evidence="2 3" key="1">
    <citation type="journal article" date="2020" name="Nat. Food">
        <title>A phased Vanilla planifolia genome enables genetic improvement of flavour and production.</title>
        <authorList>
            <person name="Hasing T."/>
            <person name="Tang H."/>
            <person name="Brym M."/>
            <person name="Khazi F."/>
            <person name="Huang T."/>
            <person name="Chambers A.H."/>
        </authorList>
    </citation>
    <scope>NUCLEOTIDE SEQUENCE [LARGE SCALE GENOMIC DNA]</scope>
    <source>
        <tissue evidence="2">Leaf</tissue>
    </source>
</reference>
<accession>A0A835UQ74</accession>
<proteinExistence type="predicted"/>
<comment type="caution">
    <text evidence="2">The sequence shown here is derived from an EMBL/GenBank/DDBJ whole genome shotgun (WGS) entry which is preliminary data.</text>
</comment>
<evidence type="ECO:0000313" key="3">
    <source>
        <dbReference type="Proteomes" id="UP000636800"/>
    </source>
</evidence>
<feature type="compositionally biased region" description="Low complexity" evidence="1">
    <location>
        <begin position="1"/>
        <end position="21"/>
    </location>
</feature>
<sequence length="244" mass="26698">MALSFSSRSSSTATRAAALSSEPRRTTVSPTGQSMNASSLRGPIWFAEAPVPPSSIPRPRGHRRAAEPPRVEFNHREAGRPPSRSVGAARSEVPLAHLWRGSRRRGLPVAGDESAGGCQWAARRDRWYRGVLRQPGTVGPPDGNGQELAAEGGGLANAVRIIHEAVERVDDRYFRSFIDFREVECGDMEAMAPATGERAPISRWTAIEEKGGVDVFMALAAEHVRLFKELLFLGLTIWIFTSRE</sequence>
<evidence type="ECO:0000256" key="1">
    <source>
        <dbReference type="SAM" id="MobiDB-lite"/>
    </source>
</evidence>
<feature type="compositionally biased region" description="Polar residues" evidence="1">
    <location>
        <begin position="26"/>
        <end position="39"/>
    </location>
</feature>
<dbReference type="OrthoDB" id="17687at2759"/>
<protein>
    <submittedName>
        <fullName evidence="2">Uncharacterized protein</fullName>
    </submittedName>
</protein>
<dbReference type="AlphaFoldDB" id="A0A835UQ74"/>